<dbReference type="Gene3D" id="3.20.20.140">
    <property type="entry name" value="Metal-dependent hydrolases"/>
    <property type="match status" value="1"/>
</dbReference>
<dbReference type="GO" id="GO:0003677">
    <property type="term" value="F:DNA binding"/>
    <property type="evidence" value="ECO:0007669"/>
    <property type="project" value="InterPro"/>
</dbReference>
<dbReference type="InterPro" id="IPR002054">
    <property type="entry name" value="DNA-dir_DNA_pol_X"/>
</dbReference>
<dbReference type="SMART" id="SM00483">
    <property type="entry name" value="POLXc"/>
    <property type="match status" value="1"/>
</dbReference>
<dbReference type="FunFam" id="3.20.20.140:FF:000047">
    <property type="entry name" value="PHP domain-containing protein"/>
    <property type="match status" value="1"/>
</dbReference>
<dbReference type="SUPFAM" id="SSF89550">
    <property type="entry name" value="PHP domain-like"/>
    <property type="match status" value="1"/>
</dbReference>
<dbReference type="CDD" id="cd00141">
    <property type="entry name" value="NT_POLXc"/>
    <property type="match status" value="1"/>
</dbReference>
<evidence type="ECO:0000256" key="3">
    <source>
        <dbReference type="ARBA" id="ARBA00012417"/>
    </source>
</evidence>
<evidence type="ECO:0000259" key="24">
    <source>
        <dbReference type="SMART" id="SM00483"/>
    </source>
</evidence>
<dbReference type="GO" id="GO:0006281">
    <property type="term" value="P:DNA repair"/>
    <property type="evidence" value="ECO:0007669"/>
    <property type="project" value="UniProtKB-KW"/>
</dbReference>
<dbReference type="InterPro" id="IPR004013">
    <property type="entry name" value="PHP_dom"/>
</dbReference>
<dbReference type="PANTHER" id="PTHR36928:SF1">
    <property type="entry name" value="PHOSPHATASE YCDX-RELATED"/>
    <property type="match status" value="1"/>
</dbReference>
<dbReference type="InterPro" id="IPR043519">
    <property type="entry name" value="NT_sf"/>
</dbReference>
<dbReference type="InterPro" id="IPR016195">
    <property type="entry name" value="Pol/histidinol_Pase-like"/>
</dbReference>
<dbReference type="PIRSF" id="PIRSF005047">
    <property type="entry name" value="UCP005047_YshC"/>
    <property type="match status" value="1"/>
</dbReference>
<feature type="domain" description="Helix-hairpin-helix DNA-binding motif class 1" evidence="22">
    <location>
        <begin position="51"/>
        <end position="70"/>
    </location>
</feature>
<keyword evidence="14" id="KW-0915">Sodium</keyword>
<dbReference type="InterPro" id="IPR022311">
    <property type="entry name" value="PolX-like"/>
</dbReference>
<evidence type="ECO:0000256" key="18">
    <source>
        <dbReference type="ARBA" id="ARBA00044632"/>
    </source>
</evidence>
<evidence type="ECO:0000256" key="11">
    <source>
        <dbReference type="ARBA" id="ARBA00022763"/>
    </source>
</evidence>
<dbReference type="InterPro" id="IPR029398">
    <property type="entry name" value="PolB_thumb"/>
</dbReference>
<dbReference type="CDD" id="cd07436">
    <property type="entry name" value="PHP_PolX"/>
    <property type="match status" value="1"/>
</dbReference>
<evidence type="ECO:0000256" key="4">
    <source>
        <dbReference type="ARBA" id="ARBA00012720"/>
    </source>
</evidence>
<keyword evidence="25" id="KW-0269">Exonuclease</keyword>
<dbReference type="SMART" id="SM00278">
    <property type="entry name" value="HhH1"/>
    <property type="match status" value="3"/>
</dbReference>
<keyword evidence="10" id="KW-0235">DNA replication</keyword>
<dbReference type="RefSeq" id="WP_122014803.1">
    <property type="nucleotide sequence ID" value="NZ_CP033169.1"/>
</dbReference>
<dbReference type="EMBL" id="CP033169">
    <property type="protein sequence ID" value="AYO30774.1"/>
    <property type="molecule type" value="Genomic_DNA"/>
</dbReference>
<comment type="function">
    <text evidence="20">Repair polymerase that plays a key role in base-excision repair. During this process, the damaged base is excised by specific DNA glycosylases, the DNA backbone is nicked at the abasic site by an apurinic/apyrimidic (AP) endonuclease, and POLB removes 5'-deoxyribose-phosphate from the preincised AP site acting as a 5'-deoxyribose-phosphate lyase (5'-dRP lyase); through its DNA polymerase activity, it adds one nucleotide to the 3' end of the arising single-nucleotide gap. Conducts 'gap-filling' DNA synthesis in a stepwise distributive fashion rather than in a processive fashion as for other DNA polymerases. It is also able to cleave sugar-phosphate bonds 3' to an intact AP site, acting as an AP lyase.</text>
</comment>
<evidence type="ECO:0000256" key="16">
    <source>
        <dbReference type="ARBA" id="ARBA00035717"/>
    </source>
</evidence>
<dbReference type="InterPro" id="IPR047967">
    <property type="entry name" value="PolX_PHP"/>
</dbReference>
<evidence type="ECO:0000256" key="20">
    <source>
        <dbReference type="ARBA" id="ARBA00045548"/>
    </source>
</evidence>
<evidence type="ECO:0000256" key="7">
    <source>
        <dbReference type="ARBA" id="ARBA00022634"/>
    </source>
</evidence>
<dbReference type="GO" id="GO:0005829">
    <property type="term" value="C:cytosol"/>
    <property type="evidence" value="ECO:0007669"/>
    <property type="project" value="TreeGrafter"/>
</dbReference>
<evidence type="ECO:0000256" key="8">
    <source>
        <dbReference type="ARBA" id="ARBA00022679"/>
    </source>
</evidence>
<feature type="domain" description="DNA-directed DNA polymerase X" evidence="24">
    <location>
        <begin position="1"/>
        <end position="315"/>
    </location>
</feature>
<dbReference type="Pfam" id="PF14520">
    <property type="entry name" value="HHH_5"/>
    <property type="match status" value="1"/>
</dbReference>
<dbReference type="Pfam" id="PF02811">
    <property type="entry name" value="PHP"/>
    <property type="match status" value="1"/>
</dbReference>
<dbReference type="GO" id="GO:0140078">
    <property type="term" value="F:class I DNA-(apurinic or apyrimidinic site) endonuclease activity"/>
    <property type="evidence" value="ECO:0007669"/>
    <property type="project" value="UniProtKB-EC"/>
</dbReference>
<dbReference type="InterPro" id="IPR027421">
    <property type="entry name" value="DNA_pol_lamdba_lyase_dom_sf"/>
</dbReference>
<proteinExistence type="predicted"/>
<feature type="domain" description="Helix-hairpin-helix DNA-binding motif class 1" evidence="22">
    <location>
        <begin position="91"/>
        <end position="110"/>
    </location>
</feature>
<dbReference type="InterPro" id="IPR003583">
    <property type="entry name" value="Hlx-hairpin-Hlx_DNA-bd_motif"/>
</dbReference>
<dbReference type="Gene3D" id="1.10.150.20">
    <property type="entry name" value="5' to 3' exonuclease, C-terminal subdomain"/>
    <property type="match status" value="1"/>
</dbReference>
<dbReference type="Gene3D" id="3.30.460.10">
    <property type="entry name" value="Beta Polymerase, domain 2"/>
    <property type="match status" value="1"/>
</dbReference>
<evidence type="ECO:0000256" key="9">
    <source>
        <dbReference type="ARBA" id="ARBA00022695"/>
    </source>
</evidence>
<evidence type="ECO:0000256" key="14">
    <source>
        <dbReference type="ARBA" id="ARBA00023053"/>
    </source>
</evidence>
<evidence type="ECO:0000256" key="5">
    <source>
        <dbReference type="ARBA" id="ARBA00020020"/>
    </source>
</evidence>
<evidence type="ECO:0000256" key="1">
    <source>
        <dbReference type="ARBA" id="ARBA00001946"/>
    </source>
</evidence>
<dbReference type="NCBIfam" id="NF005928">
    <property type="entry name" value="PRK07945.1"/>
    <property type="match status" value="1"/>
</dbReference>
<comment type="cofactor">
    <cofactor evidence="1">
        <name>Mg(2+)</name>
        <dbReference type="ChEBI" id="CHEBI:18420"/>
    </cofactor>
</comment>
<dbReference type="NCBIfam" id="NF006375">
    <property type="entry name" value="PRK08609.1"/>
    <property type="match status" value="1"/>
</dbReference>
<organism evidence="25 26">
    <name type="scientific">Biomaibacter acetigenes</name>
    <dbReference type="NCBI Taxonomy" id="2316383"/>
    <lineage>
        <taxon>Bacteria</taxon>
        <taxon>Bacillati</taxon>
        <taxon>Bacillota</taxon>
        <taxon>Clostridia</taxon>
        <taxon>Thermosediminibacterales</taxon>
        <taxon>Tepidanaerobacteraceae</taxon>
        <taxon>Biomaibacter</taxon>
    </lineage>
</organism>
<dbReference type="EC" id="4.2.99.18" evidence="4"/>
<dbReference type="SUPFAM" id="SSF47802">
    <property type="entry name" value="DNA polymerase beta, N-terminal domain-like"/>
    <property type="match status" value="1"/>
</dbReference>
<evidence type="ECO:0000256" key="13">
    <source>
        <dbReference type="ARBA" id="ARBA00022932"/>
    </source>
</evidence>
<name>A0A3G2R5F5_9FIRM</name>
<dbReference type="InterPro" id="IPR037160">
    <property type="entry name" value="DNA_Pol_thumb_sf"/>
</dbReference>
<dbReference type="InterPro" id="IPR002008">
    <property type="entry name" value="DNA_pol_X_beta-like"/>
</dbReference>
<keyword evidence="25" id="KW-0540">Nuclease</keyword>
<dbReference type="KEGG" id="bacg:D2962_09270"/>
<dbReference type="SMART" id="SM00481">
    <property type="entry name" value="POLIIIAc"/>
    <property type="match status" value="1"/>
</dbReference>
<dbReference type="SUPFAM" id="SSF81301">
    <property type="entry name" value="Nucleotidyltransferase"/>
    <property type="match status" value="1"/>
</dbReference>
<comment type="catalytic activity">
    <reaction evidence="19">
        <text>a 5'-end 2'-deoxyribose-2'-deoxyribonucleotide-DNA = (2E,4S)-4-hydroxypenten-2-al-5-phosphate + a 5'-end 5'-phospho-2'-deoxyribonucleoside-DNA + H(+)</text>
        <dbReference type="Rhea" id="RHEA:76255"/>
        <dbReference type="Rhea" id="RHEA-COMP:13180"/>
        <dbReference type="Rhea" id="RHEA-COMP:18657"/>
        <dbReference type="ChEBI" id="CHEBI:15378"/>
        <dbReference type="ChEBI" id="CHEBI:136412"/>
        <dbReference type="ChEBI" id="CHEBI:195194"/>
        <dbReference type="ChEBI" id="CHEBI:195195"/>
    </reaction>
</comment>
<evidence type="ECO:0000256" key="6">
    <source>
        <dbReference type="ARBA" id="ARBA00022481"/>
    </source>
</evidence>
<evidence type="ECO:0000259" key="22">
    <source>
        <dbReference type="SMART" id="SM00278"/>
    </source>
</evidence>
<evidence type="ECO:0000256" key="10">
    <source>
        <dbReference type="ARBA" id="ARBA00022705"/>
    </source>
</evidence>
<comment type="catalytic activity">
    <reaction evidence="18">
        <text>2'-deoxyribonucleotide-(2'-deoxyribose 5'-phosphate)-2'-deoxyribonucleotide-DNA = a 3'-end 2'-deoxyribonucleotide-(2,3-dehydro-2,3-deoxyribose 5'-phosphate)-DNA + a 5'-end 5'-phospho-2'-deoxyribonucleoside-DNA + H(+)</text>
        <dbReference type="Rhea" id="RHEA:66592"/>
        <dbReference type="Rhea" id="RHEA-COMP:13180"/>
        <dbReference type="Rhea" id="RHEA-COMP:16897"/>
        <dbReference type="Rhea" id="RHEA-COMP:17067"/>
        <dbReference type="ChEBI" id="CHEBI:15378"/>
        <dbReference type="ChEBI" id="CHEBI:136412"/>
        <dbReference type="ChEBI" id="CHEBI:157695"/>
        <dbReference type="ChEBI" id="CHEBI:167181"/>
        <dbReference type="EC" id="4.2.99.18"/>
    </reaction>
</comment>
<dbReference type="GO" id="GO:0003887">
    <property type="term" value="F:DNA-directed DNA polymerase activity"/>
    <property type="evidence" value="ECO:0007669"/>
    <property type="project" value="UniProtKB-KW"/>
</dbReference>
<keyword evidence="9" id="KW-0548">Nucleotidyltransferase</keyword>
<gene>
    <name evidence="25" type="primary">polX</name>
    <name evidence="25" type="ORF">D2962_09270</name>
</gene>
<keyword evidence="7" id="KW-0237">DNA synthesis</keyword>
<dbReference type="InterPro" id="IPR003141">
    <property type="entry name" value="Pol/His_phosphatase_N"/>
</dbReference>
<keyword evidence="6" id="KW-0488">Methylation</keyword>
<evidence type="ECO:0000256" key="17">
    <source>
        <dbReference type="ARBA" id="ARBA00035726"/>
    </source>
</evidence>
<evidence type="ECO:0000256" key="2">
    <source>
        <dbReference type="ARBA" id="ARBA00004496"/>
    </source>
</evidence>
<dbReference type="InterPro" id="IPR050243">
    <property type="entry name" value="PHP_phosphatase"/>
</dbReference>
<dbReference type="GO" id="GO:0004527">
    <property type="term" value="F:exonuclease activity"/>
    <property type="evidence" value="ECO:0007669"/>
    <property type="project" value="UniProtKB-KW"/>
</dbReference>
<evidence type="ECO:0000256" key="21">
    <source>
        <dbReference type="ARBA" id="ARBA00049244"/>
    </source>
</evidence>
<evidence type="ECO:0000256" key="12">
    <source>
        <dbReference type="ARBA" id="ARBA00022843"/>
    </source>
</evidence>
<dbReference type="GO" id="GO:0008270">
    <property type="term" value="F:zinc ion binding"/>
    <property type="evidence" value="ECO:0007669"/>
    <property type="project" value="TreeGrafter"/>
</dbReference>
<keyword evidence="26" id="KW-1185">Reference proteome</keyword>
<sequence>MKNFEIAFIFSDIADMLEIKGENFFKVRAYRKAAHVIGNLPADIQDIMKQAPLEEIEGIGRALSEKIQEILKTGTCRFYEELKKEFPRGLVEMLRIPGLGAKKIKVIYDTLRISSIDELEQAAKSHQLRVLPGMGVKTEETILKGIKMFKGEAGKTLLSTGLVVAEDMVAMLKTMTEIQNIEITGSLRRRKELIGDIDILASSDQPEDVIQGFLRLPRVNEVLAKGSTKASVRLDLGIQVDLRVVEPRSFHCALQYFTGSKDHNTKLRSIARKKGFKLNEYCIYEEQSGKAFYPDSEKKLYHYLEIPYIIPELREDRGEIEAAMEGRLPRVLEWEDIRGDLHVHTDWSDGISSIEAMADAAKALGYEYIAITDHSKSLKVARGLDEKRLKEQIDIIKKLNKEIEGIRILTGIEVDILSNEIMDFDDDILKELDVVVASIHTGFKQDRDKLTRRIISACENPHVDIIAHPTGRMLGKRDPYDIDLDLILKAAAETHTILEINSSPDRLDLNDIMANRAKEMGVKISIDTDAHEKEGLKDMRYGVWNARRAWLEKDDVLNTLPLDKLLKELSAR</sequence>
<evidence type="ECO:0000256" key="19">
    <source>
        <dbReference type="ARBA" id="ARBA00044678"/>
    </source>
</evidence>
<dbReference type="InterPro" id="IPR010996">
    <property type="entry name" value="HHH_MUS81"/>
</dbReference>
<keyword evidence="12" id="KW-0832">Ubl conjugation</keyword>
<dbReference type="EC" id="2.7.7.7" evidence="3"/>
<feature type="domain" description="Polymerase/histidinol phosphatase N-terminal" evidence="23">
    <location>
        <begin position="339"/>
        <end position="418"/>
    </location>
</feature>
<dbReference type="Pfam" id="PF14716">
    <property type="entry name" value="HHH_8"/>
    <property type="match status" value="1"/>
</dbReference>
<dbReference type="Gene3D" id="3.30.210.10">
    <property type="entry name" value="DNA polymerase, thumb domain"/>
    <property type="match status" value="1"/>
</dbReference>
<feature type="domain" description="Helix-hairpin-helix DNA-binding motif class 1" evidence="22">
    <location>
        <begin position="126"/>
        <end position="145"/>
    </location>
</feature>
<evidence type="ECO:0000256" key="15">
    <source>
        <dbReference type="ARBA" id="ARBA00023204"/>
    </source>
</evidence>
<dbReference type="Pfam" id="PF14791">
    <property type="entry name" value="DNA_pol_B_thumb"/>
    <property type="match status" value="1"/>
</dbReference>
<evidence type="ECO:0000313" key="25">
    <source>
        <dbReference type="EMBL" id="AYO30774.1"/>
    </source>
</evidence>
<keyword evidence="13" id="KW-0239">DNA-directed DNA polymerase</keyword>
<dbReference type="PANTHER" id="PTHR36928">
    <property type="entry name" value="PHOSPHATASE YCDX-RELATED"/>
    <property type="match status" value="1"/>
</dbReference>
<dbReference type="Gene3D" id="1.10.150.110">
    <property type="entry name" value="DNA polymerase beta, N-terminal domain-like"/>
    <property type="match status" value="1"/>
</dbReference>
<keyword evidence="11" id="KW-0227">DNA damage</keyword>
<keyword evidence="25" id="KW-0378">Hydrolase</keyword>
<dbReference type="AlphaFoldDB" id="A0A3G2R5F5"/>
<protein>
    <recommendedName>
        <fullName evidence="5">DNA polymerase beta</fullName>
        <ecNumber evidence="3">2.7.7.7</ecNumber>
        <ecNumber evidence="4">4.2.99.18</ecNumber>
    </recommendedName>
    <alternativeName>
        <fullName evidence="16">5'-deoxyribose-phosphate lyase</fullName>
    </alternativeName>
    <alternativeName>
        <fullName evidence="17">AP lyase</fullName>
    </alternativeName>
</protein>
<keyword evidence="15" id="KW-0234">DNA repair</keyword>
<keyword evidence="8" id="KW-0808">Transferase</keyword>
<dbReference type="PRINTS" id="PR00870">
    <property type="entry name" value="DNAPOLXBETA"/>
</dbReference>
<reference evidence="25 26" key="1">
    <citation type="submission" date="2018-10" db="EMBL/GenBank/DDBJ databases">
        <authorList>
            <person name="Zhang X."/>
        </authorList>
    </citation>
    <scope>NUCLEOTIDE SEQUENCE [LARGE SCALE GENOMIC DNA]</scope>
    <source>
        <strain evidence="25 26">SK-G1</strain>
    </source>
</reference>
<dbReference type="Proteomes" id="UP000280960">
    <property type="component" value="Chromosome"/>
</dbReference>
<accession>A0A3G2R5F5</accession>
<comment type="catalytic activity">
    <reaction evidence="21">
        <text>DNA(n) + a 2'-deoxyribonucleoside 5'-triphosphate = DNA(n+1) + diphosphate</text>
        <dbReference type="Rhea" id="RHEA:22508"/>
        <dbReference type="Rhea" id="RHEA-COMP:17339"/>
        <dbReference type="Rhea" id="RHEA-COMP:17340"/>
        <dbReference type="ChEBI" id="CHEBI:33019"/>
        <dbReference type="ChEBI" id="CHEBI:61560"/>
        <dbReference type="ChEBI" id="CHEBI:173112"/>
        <dbReference type="EC" id="2.7.7.7"/>
    </reaction>
</comment>
<evidence type="ECO:0000259" key="23">
    <source>
        <dbReference type="SMART" id="SM00481"/>
    </source>
</evidence>
<comment type="subcellular location">
    <subcellularLocation>
        <location evidence="2">Cytoplasm</location>
    </subcellularLocation>
</comment>
<evidence type="ECO:0000313" key="26">
    <source>
        <dbReference type="Proteomes" id="UP000280960"/>
    </source>
</evidence>
<dbReference type="GO" id="GO:0042578">
    <property type="term" value="F:phosphoric ester hydrolase activity"/>
    <property type="evidence" value="ECO:0007669"/>
    <property type="project" value="TreeGrafter"/>
</dbReference>